<organism evidence="7 8">
    <name type="scientific">Corynebacterium meridianum</name>
    <dbReference type="NCBI Taxonomy" id="2765363"/>
    <lineage>
        <taxon>Bacteria</taxon>
        <taxon>Bacillati</taxon>
        <taxon>Actinomycetota</taxon>
        <taxon>Actinomycetes</taxon>
        <taxon>Mycobacteriales</taxon>
        <taxon>Corynebacteriaceae</taxon>
        <taxon>Corynebacterium</taxon>
    </lineage>
</organism>
<dbReference type="InterPro" id="IPR036259">
    <property type="entry name" value="MFS_trans_sf"/>
</dbReference>
<dbReference type="PANTHER" id="PTHR23501:SF191">
    <property type="entry name" value="VACUOLAR BASIC AMINO ACID TRANSPORTER 4"/>
    <property type="match status" value="1"/>
</dbReference>
<feature type="transmembrane region" description="Helical" evidence="6">
    <location>
        <begin position="26"/>
        <end position="44"/>
    </location>
</feature>
<proteinExistence type="predicted"/>
<dbReference type="Proteomes" id="UP000645966">
    <property type="component" value="Unassembled WGS sequence"/>
</dbReference>
<evidence type="ECO:0000256" key="2">
    <source>
        <dbReference type="ARBA" id="ARBA00022448"/>
    </source>
</evidence>
<comment type="subcellular location">
    <subcellularLocation>
        <location evidence="1">Cell inner membrane</location>
        <topology evidence="1">Multi-pass membrane protein</topology>
    </subcellularLocation>
</comment>
<keyword evidence="2" id="KW-0813">Transport</keyword>
<dbReference type="AlphaFoldDB" id="A0A934M8J1"/>
<evidence type="ECO:0000313" key="7">
    <source>
        <dbReference type="EMBL" id="MBI8989180.1"/>
    </source>
</evidence>
<dbReference type="RefSeq" id="WP_198738187.1">
    <property type="nucleotide sequence ID" value="NZ_JAEIOS010000011.1"/>
</dbReference>
<dbReference type="PANTHER" id="PTHR23501">
    <property type="entry name" value="MAJOR FACILITATOR SUPERFAMILY"/>
    <property type="match status" value="1"/>
</dbReference>
<evidence type="ECO:0000256" key="4">
    <source>
        <dbReference type="ARBA" id="ARBA00022989"/>
    </source>
</evidence>
<evidence type="ECO:0000256" key="5">
    <source>
        <dbReference type="ARBA" id="ARBA00023136"/>
    </source>
</evidence>
<gene>
    <name evidence="7" type="ORF">JDV75_05325</name>
</gene>
<comment type="caution">
    <text evidence="7">The sequence shown here is derived from an EMBL/GenBank/DDBJ whole genome shotgun (WGS) entry which is preliminary data.</text>
</comment>
<dbReference type="GO" id="GO:0005886">
    <property type="term" value="C:plasma membrane"/>
    <property type="evidence" value="ECO:0007669"/>
    <property type="project" value="UniProtKB-SubCell"/>
</dbReference>
<dbReference type="EMBL" id="JAEIOS010000011">
    <property type="protein sequence ID" value="MBI8989180.1"/>
    <property type="molecule type" value="Genomic_DNA"/>
</dbReference>
<dbReference type="SUPFAM" id="SSF103473">
    <property type="entry name" value="MFS general substrate transporter"/>
    <property type="match status" value="1"/>
</dbReference>
<evidence type="ECO:0000256" key="6">
    <source>
        <dbReference type="SAM" id="Phobius"/>
    </source>
</evidence>
<evidence type="ECO:0000313" key="8">
    <source>
        <dbReference type="Proteomes" id="UP000645966"/>
    </source>
</evidence>
<dbReference type="GO" id="GO:0022857">
    <property type="term" value="F:transmembrane transporter activity"/>
    <property type="evidence" value="ECO:0007669"/>
    <property type="project" value="TreeGrafter"/>
</dbReference>
<evidence type="ECO:0000256" key="3">
    <source>
        <dbReference type="ARBA" id="ARBA00022692"/>
    </source>
</evidence>
<name>A0A934M8J1_9CORY</name>
<protein>
    <recommendedName>
        <fullName evidence="9">Major Facilitator Superfamily protein</fullName>
    </recommendedName>
</protein>
<reference evidence="7" key="1">
    <citation type="submission" date="2020-12" db="EMBL/GenBank/DDBJ databases">
        <title>Genome public.</title>
        <authorList>
            <person name="Sun Q."/>
        </authorList>
    </citation>
    <scope>NUCLEOTIDE SEQUENCE</scope>
    <source>
        <strain evidence="7">CCM 8863</strain>
    </source>
</reference>
<keyword evidence="8" id="KW-1185">Reference proteome</keyword>
<keyword evidence="3 6" id="KW-0812">Transmembrane</keyword>
<dbReference type="Gene3D" id="1.20.1250.20">
    <property type="entry name" value="MFS general substrate transporter like domains"/>
    <property type="match status" value="1"/>
</dbReference>
<evidence type="ECO:0008006" key="9">
    <source>
        <dbReference type="Google" id="ProtNLM"/>
    </source>
</evidence>
<sequence>MPLIDGLVITVPLGEVALKARDYRPVVAVSFIVLAVACGLAATTTTSLTAANFIMWNVIIGIGIDCSLPNCMDLSMRSLDVERCGVGSTPVQSMRQLGGSFGVAVFGTVLTSAYRGHLRLDGGLPSELIEGASDSPSCGGVVAREVGPIVPGLFRTDLSRGSSSFLGECVLVE</sequence>
<accession>A0A934M8J1</accession>
<keyword evidence="4 6" id="KW-1133">Transmembrane helix</keyword>
<keyword evidence="5 6" id="KW-0472">Membrane</keyword>
<evidence type="ECO:0000256" key="1">
    <source>
        <dbReference type="ARBA" id="ARBA00004429"/>
    </source>
</evidence>